<dbReference type="Proteomes" id="UP001302126">
    <property type="component" value="Unassembled WGS sequence"/>
</dbReference>
<evidence type="ECO:0000256" key="1">
    <source>
        <dbReference type="ARBA" id="ARBA00022741"/>
    </source>
</evidence>
<dbReference type="PROSITE" id="PS51194">
    <property type="entry name" value="HELICASE_CTER"/>
    <property type="match status" value="1"/>
</dbReference>
<evidence type="ECO:0000256" key="7">
    <source>
        <dbReference type="SAM" id="MobiDB-lite"/>
    </source>
</evidence>
<dbReference type="Gene3D" id="3.40.50.300">
    <property type="entry name" value="P-loop containing nucleotide triphosphate hydrolases"/>
    <property type="match status" value="2"/>
</dbReference>
<dbReference type="EMBL" id="MU864428">
    <property type="protein sequence ID" value="KAK4186245.1"/>
    <property type="molecule type" value="Genomic_DNA"/>
</dbReference>
<reference evidence="10" key="2">
    <citation type="submission" date="2023-05" db="EMBL/GenBank/DDBJ databases">
        <authorList>
            <consortium name="Lawrence Berkeley National Laboratory"/>
            <person name="Steindorff A."/>
            <person name="Hensen N."/>
            <person name="Bonometti L."/>
            <person name="Westerberg I."/>
            <person name="Brannstrom I.O."/>
            <person name="Guillou S."/>
            <person name="Cros-Aarteil S."/>
            <person name="Calhoun S."/>
            <person name="Haridas S."/>
            <person name="Kuo A."/>
            <person name="Mondo S."/>
            <person name="Pangilinan J."/>
            <person name="Riley R."/>
            <person name="Labutti K."/>
            <person name="Andreopoulos B."/>
            <person name="Lipzen A."/>
            <person name="Chen C."/>
            <person name="Yanf M."/>
            <person name="Daum C."/>
            <person name="Ng V."/>
            <person name="Clum A."/>
            <person name="Ohm R."/>
            <person name="Martin F."/>
            <person name="Silar P."/>
            <person name="Natvig D."/>
            <person name="Lalanne C."/>
            <person name="Gautier V."/>
            <person name="Ament-Velasquez S.L."/>
            <person name="Kruys A."/>
            <person name="Hutchinson M.I."/>
            <person name="Powell A.J."/>
            <person name="Barry K."/>
            <person name="Miller A.N."/>
            <person name="Grigoriev I.V."/>
            <person name="Debuchy R."/>
            <person name="Gladieux P."/>
            <person name="Thoren M.H."/>
            <person name="Johannesson H."/>
        </authorList>
    </citation>
    <scope>NUCLEOTIDE SEQUENCE</scope>
    <source>
        <strain evidence="10">PSN309</strain>
    </source>
</reference>
<dbReference type="PROSITE" id="PS51192">
    <property type="entry name" value="HELICASE_ATP_BIND_1"/>
    <property type="match status" value="1"/>
</dbReference>
<keyword evidence="11" id="KW-1185">Reference proteome</keyword>
<sequence length="898" mass="99803">MYNRYIPPPKPKAAQAQPPARTPAAASPAPSQPPRSYAPPPPPAQSYIHPSRAHVHPQEQYEQEPEPTGPKTPSWLQPYVRRVDPNAKPTKITFGDGDDVPAPVISAPAPKIEEKVPEPAEEKPKKSKRSKTDDDDVAEQKPKKRKKESKKESKKEVVVEEDTPEEVEPIPEVPESKLAQDDAQPEVDGVAEEAEEKDKRKPKREKKKKKAAVEETEEDDTGVRSRHKAVFEKVEKALRAQAAAEEDAMDVDGEEKVDDEEEEPAVEHGLEPIPQPTPVVPDESQLTYETLPPWLASPIQATDDMRRPFEELGIPSESAKILKEKGFNDAFAVQTVVLPMLLPQPDRQGDLVIAAPTGSGKTLSYVLPMIQDLSYYPLTRLRAIIVLPTRDLVQQVQQACEACASAYTNWKDKKVRIGTAVGNKSFKEEQLEIMTTKQQYNPDGYERWKQKQRRPWDFLEDDAEDELDANDPHYVEPLPYHTVEHVPNVDILICTPGRLVDHIDKTRGFKLTYVRWLVVDEADKLLSQDYQEWLNAVLKKLNTDEGKPHCRSFAKSNKSGVRKVILSATMAKDISLFNQLKLSRPKLVVLQGTKAGEQSLPPLLKESAIKIRDPSLKPLYLVDLLNSLTAINEETVTKVEEAKESASETSDSESSSDSDSDSSSDSDSDSDSDSGSDSDSDSSSDSSSSSDSESEAEKPKPKVKATTPKRKFDTTVLIFTKSNEAALRLSRLLALLVPDLEPLIGTLTSSTQTSRRTRTLRAFSRGKVRILVASDLVSRGIDLLNLEHVINYDLPMSETSYVHRVGRTARAGRAGHSWTLLEHSQARRFWRDFAGEGKNATTSIMRTAPVERVRITATPEGGDGKTDFADDRVAAYEVALKQLQKEATLGAQREKTGA</sequence>
<feature type="compositionally biased region" description="Pro residues" evidence="7">
    <location>
        <begin position="1"/>
        <end position="11"/>
    </location>
</feature>
<dbReference type="PANTHER" id="PTHR24031">
    <property type="entry name" value="RNA HELICASE"/>
    <property type="match status" value="1"/>
</dbReference>
<feature type="region of interest" description="Disordered" evidence="7">
    <location>
        <begin position="639"/>
        <end position="707"/>
    </location>
</feature>
<dbReference type="InterPro" id="IPR000629">
    <property type="entry name" value="RNA-helicase_DEAD-box_CS"/>
</dbReference>
<evidence type="ECO:0000313" key="11">
    <source>
        <dbReference type="Proteomes" id="UP001302126"/>
    </source>
</evidence>
<gene>
    <name evidence="10" type="ORF">QBC35DRAFT_501755</name>
</gene>
<dbReference type="InterPro" id="IPR001650">
    <property type="entry name" value="Helicase_C-like"/>
</dbReference>
<organism evidence="10 11">
    <name type="scientific">Podospora australis</name>
    <dbReference type="NCBI Taxonomy" id="1536484"/>
    <lineage>
        <taxon>Eukaryota</taxon>
        <taxon>Fungi</taxon>
        <taxon>Dikarya</taxon>
        <taxon>Ascomycota</taxon>
        <taxon>Pezizomycotina</taxon>
        <taxon>Sordariomycetes</taxon>
        <taxon>Sordariomycetidae</taxon>
        <taxon>Sordariales</taxon>
        <taxon>Podosporaceae</taxon>
        <taxon>Podospora</taxon>
    </lineage>
</organism>
<keyword evidence="4 6" id="KW-0067">ATP-binding</keyword>
<feature type="compositionally biased region" description="Acidic residues" evidence="7">
    <location>
        <begin position="159"/>
        <end position="169"/>
    </location>
</feature>
<feature type="compositionally biased region" description="Basic and acidic residues" evidence="7">
    <location>
        <begin position="111"/>
        <end position="124"/>
    </location>
</feature>
<reference evidence="10" key="1">
    <citation type="journal article" date="2023" name="Mol. Phylogenet. Evol.">
        <title>Genome-scale phylogeny and comparative genomics of the fungal order Sordariales.</title>
        <authorList>
            <person name="Hensen N."/>
            <person name="Bonometti L."/>
            <person name="Westerberg I."/>
            <person name="Brannstrom I.O."/>
            <person name="Guillou S."/>
            <person name="Cros-Aarteil S."/>
            <person name="Calhoun S."/>
            <person name="Haridas S."/>
            <person name="Kuo A."/>
            <person name="Mondo S."/>
            <person name="Pangilinan J."/>
            <person name="Riley R."/>
            <person name="LaButti K."/>
            <person name="Andreopoulos B."/>
            <person name="Lipzen A."/>
            <person name="Chen C."/>
            <person name="Yan M."/>
            <person name="Daum C."/>
            <person name="Ng V."/>
            <person name="Clum A."/>
            <person name="Steindorff A."/>
            <person name="Ohm R.A."/>
            <person name="Martin F."/>
            <person name="Silar P."/>
            <person name="Natvig D.O."/>
            <person name="Lalanne C."/>
            <person name="Gautier V."/>
            <person name="Ament-Velasquez S.L."/>
            <person name="Kruys A."/>
            <person name="Hutchinson M.I."/>
            <person name="Powell A.J."/>
            <person name="Barry K."/>
            <person name="Miller A.N."/>
            <person name="Grigoriev I.V."/>
            <person name="Debuchy R."/>
            <person name="Gladieux P."/>
            <person name="Hiltunen Thoren M."/>
            <person name="Johannesson H."/>
        </authorList>
    </citation>
    <scope>NUCLEOTIDE SEQUENCE</scope>
    <source>
        <strain evidence="10">PSN309</strain>
    </source>
</reference>
<feature type="domain" description="Helicase C-terminal" evidence="9">
    <location>
        <begin position="707"/>
        <end position="861"/>
    </location>
</feature>
<dbReference type="InterPro" id="IPR014001">
    <property type="entry name" value="Helicase_ATP-bd"/>
</dbReference>
<protein>
    <recommendedName>
        <fullName evidence="6">ATP-dependent RNA helicase</fullName>
        <ecNumber evidence="6">3.6.4.13</ecNumber>
    </recommendedName>
</protein>
<comment type="function">
    <text evidence="6">RNA helicase.</text>
</comment>
<comment type="similarity">
    <text evidence="6">Belongs to the DEAD box helicase family.</text>
</comment>
<dbReference type="EC" id="3.6.4.13" evidence="6"/>
<name>A0AAN6WRT7_9PEZI</name>
<dbReference type="GO" id="GO:0003723">
    <property type="term" value="F:RNA binding"/>
    <property type="evidence" value="ECO:0007669"/>
    <property type="project" value="UniProtKB-UniRule"/>
</dbReference>
<evidence type="ECO:0000259" key="9">
    <source>
        <dbReference type="PROSITE" id="PS51194"/>
    </source>
</evidence>
<dbReference type="GO" id="GO:0003724">
    <property type="term" value="F:RNA helicase activity"/>
    <property type="evidence" value="ECO:0007669"/>
    <property type="project" value="UniProtKB-EC"/>
</dbReference>
<dbReference type="CDD" id="cd18787">
    <property type="entry name" value="SF2_C_DEAD"/>
    <property type="match status" value="1"/>
</dbReference>
<feature type="region of interest" description="Disordered" evidence="7">
    <location>
        <begin position="1"/>
        <end position="227"/>
    </location>
</feature>
<comment type="caution">
    <text evidence="10">The sequence shown here is derived from an EMBL/GenBank/DDBJ whole genome shotgun (WGS) entry which is preliminary data.</text>
</comment>
<keyword evidence="2 6" id="KW-0378">Hydrolase</keyword>
<dbReference type="Pfam" id="PF00271">
    <property type="entry name" value="Helicase_C"/>
    <property type="match status" value="1"/>
</dbReference>
<feature type="compositionally biased region" description="Low complexity" evidence="7">
    <location>
        <begin position="12"/>
        <end position="29"/>
    </location>
</feature>
<comment type="domain">
    <text evidence="6">The Q motif is unique to and characteristic of the DEAD box family of RNA helicases and controls ATP binding and hydrolysis.</text>
</comment>
<dbReference type="InterPro" id="IPR011545">
    <property type="entry name" value="DEAD/DEAH_box_helicase_dom"/>
</dbReference>
<evidence type="ECO:0000256" key="5">
    <source>
        <dbReference type="ARBA" id="ARBA00022884"/>
    </source>
</evidence>
<accession>A0AAN6WRT7</accession>
<dbReference type="PROSITE" id="PS00039">
    <property type="entry name" value="DEAD_ATP_HELICASE"/>
    <property type="match status" value="1"/>
</dbReference>
<dbReference type="AlphaFoldDB" id="A0AAN6WRT7"/>
<feature type="compositionally biased region" description="Acidic residues" evidence="7">
    <location>
        <begin position="183"/>
        <end position="195"/>
    </location>
</feature>
<feature type="compositionally biased region" description="Acidic residues" evidence="7">
    <location>
        <begin position="650"/>
        <end position="682"/>
    </location>
</feature>
<dbReference type="SMART" id="SM00487">
    <property type="entry name" value="DEXDc"/>
    <property type="match status" value="1"/>
</dbReference>
<comment type="catalytic activity">
    <reaction evidence="6">
        <text>ATP + H2O = ADP + phosphate + H(+)</text>
        <dbReference type="Rhea" id="RHEA:13065"/>
        <dbReference type="ChEBI" id="CHEBI:15377"/>
        <dbReference type="ChEBI" id="CHEBI:15378"/>
        <dbReference type="ChEBI" id="CHEBI:30616"/>
        <dbReference type="ChEBI" id="CHEBI:43474"/>
        <dbReference type="ChEBI" id="CHEBI:456216"/>
        <dbReference type="EC" id="3.6.4.13"/>
    </reaction>
</comment>
<proteinExistence type="inferred from homology"/>
<feature type="compositionally biased region" description="Pro residues" evidence="7">
    <location>
        <begin position="30"/>
        <end position="44"/>
    </location>
</feature>
<dbReference type="SMART" id="SM00490">
    <property type="entry name" value="HELICc"/>
    <property type="match status" value="1"/>
</dbReference>
<keyword evidence="3 6" id="KW-0347">Helicase</keyword>
<evidence type="ECO:0000313" key="10">
    <source>
        <dbReference type="EMBL" id="KAK4186245.1"/>
    </source>
</evidence>
<evidence type="ECO:0000256" key="2">
    <source>
        <dbReference type="ARBA" id="ARBA00022801"/>
    </source>
</evidence>
<dbReference type="SUPFAM" id="SSF52540">
    <property type="entry name" value="P-loop containing nucleoside triphosphate hydrolases"/>
    <property type="match status" value="1"/>
</dbReference>
<dbReference type="Pfam" id="PF00270">
    <property type="entry name" value="DEAD"/>
    <property type="match status" value="2"/>
</dbReference>
<keyword evidence="1 6" id="KW-0547">Nucleotide-binding</keyword>
<dbReference type="GO" id="GO:0016787">
    <property type="term" value="F:hydrolase activity"/>
    <property type="evidence" value="ECO:0007669"/>
    <property type="project" value="UniProtKB-KW"/>
</dbReference>
<feature type="domain" description="Helicase ATP-binding" evidence="8">
    <location>
        <begin position="342"/>
        <end position="588"/>
    </location>
</feature>
<dbReference type="GO" id="GO:0005524">
    <property type="term" value="F:ATP binding"/>
    <property type="evidence" value="ECO:0007669"/>
    <property type="project" value="UniProtKB-UniRule"/>
</dbReference>
<evidence type="ECO:0000256" key="3">
    <source>
        <dbReference type="ARBA" id="ARBA00022806"/>
    </source>
</evidence>
<evidence type="ECO:0000259" key="8">
    <source>
        <dbReference type="PROSITE" id="PS51192"/>
    </source>
</evidence>
<dbReference type="InterPro" id="IPR027417">
    <property type="entry name" value="P-loop_NTPase"/>
</dbReference>
<feature type="compositionally biased region" description="Basic residues" evidence="7">
    <location>
        <begin position="200"/>
        <end position="210"/>
    </location>
</feature>
<feature type="compositionally biased region" description="Basic and acidic residues" evidence="7">
    <location>
        <begin position="149"/>
        <end position="158"/>
    </location>
</feature>
<evidence type="ECO:0000256" key="6">
    <source>
        <dbReference type="RuleBase" id="RU365068"/>
    </source>
</evidence>
<evidence type="ECO:0000256" key="4">
    <source>
        <dbReference type="ARBA" id="ARBA00022840"/>
    </source>
</evidence>
<dbReference type="CDD" id="cd17956">
    <property type="entry name" value="DEADc_DDX51"/>
    <property type="match status" value="1"/>
</dbReference>
<keyword evidence="5 6" id="KW-0694">RNA-binding</keyword>